<comment type="catalytic activity">
    <reaction evidence="6">
        <text>[protein]-peptidylproline (omega=180) = [protein]-peptidylproline (omega=0)</text>
        <dbReference type="Rhea" id="RHEA:16237"/>
        <dbReference type="Rhea" id="RHEA-COMP:10747"/>
        <dbReference type="Rhea" id="RHEA-COMP:10748"/>
        <dbReference type="ChEBI" id="CHEBI:83833"/>
        <dbReference type="ChEBI" id="CHEBI:83834"/>
        <dbReference type="EC" id="5.2.1.8"/>
    </reaction>
</comment>
<evidence type="ECO:0000256" key="4">
    <source>
        <dbReference type="ARBA" id="ARBA00022989"/>
    </source>
</evidence>
<evidence type="ECO:0000313" key="9">
    <source>
        <dbReference type="EMBL" id="KAK7825041.1"/>
    </source>
</evidence>
<keyword evidence="7" id="KW-0813">Transport</keyword>
<comment type="subcellular location">
    <subcellularLocation>
        <location evidence="7">Membrane</location>
        <topology evidence="7">Multi-pass membrane protein</topology>
    </subcellularLocation>
</comment>
<evidence type="ECO:0000256" key="3">
    <source>
        <dbReference type="ARBA" id="ARBA00022796"/>
    </source>
</evidence>
<reference evidence="9 10" key="1">
    <citation type="journal article" date="2018" name="Sci. Data">
        <title>The draft genome sequence of cork oak.</title>
        <authorList>
            <person name="Ramos A.M."/>
            <person name="Usie A."/>
            <person name="Barbosa P."/>
            <person name="Barros P.M."/>
            <person name="Capote T."/>
            <person name="Chaves I."/>
            <person name="Simoes F."/>
            <person name="Abreu I."/>
            <person name="Carrasquinho I."/>
            <person name="Faro C."/>
            <person name="Guimaraes J.B."/>
            <person name="Mendonca D."/>
            <person name="Nobrega F."/>
            <person name="Rodrigues L."/>
            <person name="Saibo N.J.M."/>
            <person name="Varela M.C."/>
            <person name="Egas C."/>
            <person name="Matos J."/>
            <person name="Miguel C.M."/>
            <person name="Oliveira M.M."/>
            <person name="Ricardo C.P."/>
            <person name="Goncalves S."/>
        </authorList>
    </citation>
    <scope>NUCLEOTIDE SEQUENCE [LARGE SCALE GENOMIC DNA]</scope>
    <source>
        <strain evidence="10">cv. HL8</strain>
    </source>
</reference>
<dbReference type="GO" id="GO:0005886">
    <property type="term" value="C:plasma membrane"/>
    <property type="evidence" value="ECO:0007669"/>
    <property type="project" value="TreeGrafter"/>
</dbReference>
<dbReference type="Proteomes" id="UP000237347">
    <property type="component" value="Unassembled WGS sequence"/>
</dbReference>
<dbReference type="Gene3D" id="3.10.50.40">
    <property type="match status" value="1"/>
</dbReference>
<dbReference type="Pfam" id="PF00254">
    <property type="entry name" value="FKBP_C"/>
    <property type="match status" value="1"/>
</dbReference>
<dbReference type="AlphaFoldDB" id="A0AAW0JG48"/>
<dbReference type="EMBL" id="PKMF04000586">
    <property type="protein sequence ID" value="KAK7825041.1"/>
    <property type="molecule type" value="Genomic_DNA"/>
</dbReference>
<feature type="transmembrane region" description="Helical" evidence="7">
    <location>
        <begin position="115"/>
        <end position="138"/>
    </location>
</feature>
<keyword evidence="5 7" id="KW-0472">Membrane</keyword>
<evidence type="ECO:0000313" key="10">
    <source>
        <dbReference type="Proteomes" id="UP000237347"/>
    </source>
</evidence>
<dbReference type="PROSITE" id="PS50059">
    <property type="entry name" value="FKBP_PPIASE"/>
    <property type="match status" value="1"/>
</dbReference>
<dbReference type="PANTHER" id="PTHR12483">
    <property type="entry name" value="SOLUTE CARRIER FAMILY 31 COPPER TRANSPORTERS"/>
    <property type="match status" value="1"/>
</dbReference>
<evidence type="ECO:0000256" key="7">
    <source>
        <dbReference type="RuleBase" id="RU367022"/>
    </source>
</evidence>
<keyword evidence="10" id="KW-1185">Reference proteome</keyword>
<dbReference type="InterPro" id="IPR046357">
    <property type="entry name" value="PPIase_dom_sf"/>
</dbReference>
<keyword evidence="4 7" id="KW-1133">Transmembrane helix</keyword>
<keyword evidence="7" id="KW-0186">Copper</keyword>
<dbReference type="Pfam" id="PF04145">
    <property type="entry name" value="Ctr"/>
    <property type="match status" value="2"/>
</dbReference>
<evidence type="ECO:0000256" key="1">
    <source>
        <dbReference type="ARBA" id="ARBA00006921"/>
    </source>
</evidence>
<organism evidence="9 10">
    <name type="scientific">Quercus suber</name>
    <name type="common">Cork oak</name>
    <dbReference type="NCBI Taxonomy" id="58331"/>
    <lineage>
        <taxon>Eukaryota</taxon>
        <taxon>Viridiplantae</taxon>
        <taxon>Streptophyta</taxon>
        <taxon>Embryophyta</taxon>
        <taxon>Tracheophyta</taxon>
        <taxon>Spermatophyta</taxon>
        <taxon>Magnoliopsida</taxon>
        <taxon>eudicotyledons</taxon>
        <taxon>Gunneridae</taxon>
        <taxon>Pentapetalae</taxon>
        <taxon>rosids</taxon>
        <taxon>fabids</taxon>
        <taxon>Fagales</taxon>
        <taxon>Fagaceae</taxon>
        <taxon>Quercus</taxon>
    </lineage>
</organism>
<dbReference type="PANTHER" id="PTHR12483:SF85">
    <property type="entry name" value="COPPER TRANSPORT PROTEIN"/>
    <property type="match status" value="1"/>
</dbReference>
<keyword evidence="6" id="KW-0413">Isomerase</keyword>
<keyword evidence="2 7" id="KW-0812">Transmembrane</keyword>
<dbReference type="InterPro" id="IPR001179">
    <property type="entry name" value="PPIase_FKBP_dom"/>
</dbReference>
<keyword evidence="3 7" id="KW-0187">Copper transport</keyword>
<feature type="transmembrane region" description="Helical" evidence="7">
    <location>
        <begin position="176"/>
        <end position="195"/>
    </location>
</feature>
<dbReference type="InterPro" id="IPR007274">
    <property type="entry name" value="Cop_transporter"/>
</dbReference>
<comment type="caution">
    <text evidence="9">The sequence shown here is derived from an EMBL/GenBank/DDBJ whole genome shotgun (WGS) entry which is preliminary data.</text>
</comment>
<dbReference type="SUPFAM" id="SSF54534">
    <property type="entry name" value="FKBP-like"/>
    <property type="match status" value="1"/>
</dbReference>
<evidence type="ECO:0000256" key="5">
    <source>
        <dbReference type="ARBA" id="ARBA00023136"/>
    </source>
</evidence>
<evidence type="ECO:0000256" key="6">
    <source>
        <dbReference type="PROSITE-ProRule" id="PRU00277"/>
    </source>
</evidence>
<dbReference type="GO" id="GO:0005375">
    <property type="term" value="F:copper ion transmembrane transporter activity"/>
    <property type="evidence" value="ECO:0007669"/>
    <property type="project" value="UniProtKB-UniRule"/>
</dbReference>
<dbReference type="GO" id="GO:0003755">
    <property type="term" value="F:peptidyl-prolyl cis-trans isomerase activity"/>
    <property type="evidence" value="ECO:0007669"/>
    <property type="project" value="UniProtKB-KW"/>
</dbReference>
<accession>A0AAW0JG48</accession>
<evidence type="ECO:0000259" key="8">
    <source>
        <dbReference type="PROSITE" id="PS50059"/>
    </source>
</evidence>
<gene>
    <name evidence="9" type="primary">COPT6_3</name>
    <name evidence="9" type="ORF">CFP56_033842</name>
</gene>
<feature type="domain" description="PPIase FKBP-type" evidence="8">
    <location>
        <begin position="1"/>
        <end position="74"/>
    </location>
</feature>
<keyword evidence="7" id="KW-0406">Ion transport</keyword>
<evidence type="ECO:0000256" key="2">
    <source>
        <dbReference type="ARBA" id="ARBA00022692"/>
    </source>
</evidence>
<protein>
    <recommendedName>
        <fullName evidence="7">Copper transport protein</fullName>
    </recommendedName>
</protein>
<comment type="similarity">
    <text evidence="1 7">Belongs to the copper transporter (Ctr) (TC 1.A.56) family. SLC31A subfamily.</text>
</comment>
<name>A0AAW0JG48_QUESU</name>
<keyword evidence="6" id="KW-0697">Rotamase</keyword>
<proteinExistence type="inferred from homology"/>
<sequence length="218" mass="24024">MIVSRISAKIGDGKLILSHMEGEPYFFTFGKSEVPKGLEMGIGTMARGEKAVAYVTRQYLTQSPLIPVIMEMPPGPMPKGSMNSNNTMMTMMMQMSFYWGKDATILFHGWPDNKLGMYVLALLFVFLLAFAIEVLSILPHVKPTSTNPMLGTLTQAIIYTIRMGFAYLVMLSVMSFNLGIFIAALAGHFAGFFLVKSRALAVPKPTETTYCTAVIPKV</sequence>